<accession>A0ABS7AQL1</accession>
<protein>
    <submittedName>
        <fullName evidence="1">Uncharacterized protein</fullName>
    </submittedName>
</protein>
<comment type="caution">
    <text evidence="1">The sequence shown here is derived from an EMBL/GenBank/DDBJ whole genome shotgun (WGS) entry which is preliminary data.</text>
</comment>
<organism evidence="1 2">
    <name type="scientific">Clostridium weizhouense</name>
    <dbReference type="NCBI Taxonomy" id="2859781"/>
    <lineage>
        <taxon>Bacteria</taxon>
        <taxon>Bacillati</taxon>
        <taxon>Bacillota</taxon>
        <taxon>Clostridia</taxon>
        <taxon>Eubacteriales</taxon>
        <taxon>Clostridiaceae</taxon>
        <taxon>Clostridium</taxon>
    </lineage>
</organism>
<dbReference type="EMBL" id="JAHXPT010000010">
    <property type="protein sequence ID" value="MBW6410960.1"/>
    <property type="molecule type" value="Genomic_DNA"/>
</dbReference>
<reference evidence="1 2" key="1">
    <citation type="submission" date="2021-07" db="EMBL/GenBank/DDBJ databases">
        <title>Clostridium weizhouense sp. nov., an anaerobic bacterium isolated from activated sludge of Petroleum wastewater.</title>
        <authorList>
            <person name="Li Q."/>
        </authorList>
    </citation>
    <scope>NUCLEOTIDE SEQUENCE [LARGE SCALE GENOMIC DNA]</scope>
    <source>
        <strain evidence="1 2">YB-6</strain>
    </source>
</reference>
<sequence length="59" mass="7005">MKVDVKRTKYDEFIQATLTVNCAEFTKIQLALKHYKKELEKLNMTEKVNAIDNILKEFK</sequence>
<evidence type="ECO:0000313" key="2">
    <source>
        <dbReference type="Proteomes" id="UP001519921"/>
    </source>
</evidence>
<gene>
    <name evidence="1" type="ORF">KYD98_12720</name>
</gene>
<dbReference type="RefSeq" id="WP_219780426.1">
    <property type="nucleotide sequence ID" value="NZ_JAHXPT010000010.1"/>
</dbReference>
<proteinExistence type="predicted"/>
<evidence type="ECO:0000313" key="1">
    <source>
        <dbReference type="EMBL" id="MBW6410960.1"/>
    </source>
</evidence>
<name>A0ABS7AQL1_9CLOT</name>
<keyword evidence="2" id="KW-1185">Reference proteome</keyword>
<dbReference type="Proteomes" id="UP001519921">
    <property type="component" value="Unassembled WGS sequence"/>
</dbReference>